<dbReference type="HOGENOM" id="CLU_004083_7_2_1"/>
<reference evidence="7 8" key="1">
    <citation type="journal article" date="2008" name="Nat. Biotechnol.">
        <title>Genome sequencing and analysis of the biomass-degrading fungus Trichoderma reesei (syn. Hypocrea jecorina).</title>
        <authorList>
            <person name="Martinez D."/>
            <person name="Berka R.M."/>
            <person name="Henrissat B."/>
            <person name="Saloheimo M."/>
            <person name="Arvas M."/>
            <person name="Baker S.E."/>
            <person name="Chapman J."/>
            <person name="Chertkov O."/>
            <person name="Coutinho P.M."/>
            <person name="Cullen D."/>
            <person name="Danchin E.G."/>
            <person name="Grigoriev I.V."/>
            <person name="Harris P."/>
            <person name="Jackson M."/>
            <person name="Kubicek C.P."/>
            <person name="Han C.S."/>
            <person name="Ho I."/>
            <person name="Larrondo L.F."/>
            <person name="de Leon A.L."/>
            <person name="Magnuson J.K."/>
            <person name="Merino S."/>
            <person name="Misra M."/>
            <person name="Nelson B."/>
            <person name="Putnam N."/>
            <person name="Robbertse B."/>
            <person name="Salamov A.A."/>
            <person name="Schmoll M."/>
            <person name="Terry A."/>
            <person name="Thayer N."/>
            <person name="Westerholm-Parvinen A."/>
            <person name="Schoch C.L."/>
            <person name="Yao J."/>
            <person name="Barabote R."/>
            <person name="Nelson M.A."/>
            <person name="Detter C."/>
            <person name="Bruce D."/>
            <person name="Kuske C.R."/>
            <person name="Xie G."/>
            <person name="Richardson P."/>
            <person name="Rokhsar D.S."/>
            <person name="Lucas S.M."/>
            <person name="Rubin E.M."/>
            <person name="Dunn-Coleman N."/>
            <person name="Ward M."/>
            <person name="Brettin T.S."/>
        </authorList>
    </citation>
    <scope>NUCLEOTIDE SEQUENCE [LARGE SCALE GENOMIC DNA]</scope>
    <source>
        <strain evidence="7 8">QM6a</strain>
    </source>
</reference>
<dbReference type="GO" id="GO:0006351">
    <property type="term" value="P:DNA-templated transcription"/>
    <property type="evidence" value="ECO:0007669"/>
    <property type="project" value="InterPro"/>
</dbReference>
<dbReference type="AlphaFoldDB" id="G0RHC3"/>
<dbReference type="InterPro" id="IPR001138">
    <property type="entry name" value="Zn2Cys6_DnaBD"/>
</dbReference>
<feature type="region of interest" description="Disordered" evidence="5">
    <location>
        <begin position="1"/>
        <end position="21"/>
    </location>
</feature>
<dbReference type="GO" id="GO:0008270">
    <property type="term" value="F:zinc ion binding"/>
    <property type="evidence" value="ECO:0007669"/>
    <property type="project" value="InterPro"/>
</dbReference>
<evidence type="ECO:0000256" key="5">
    <source>
        <dbReference type="SAM" id="MobiDB-lite"/>
    </source>
</evidence>
<dbReference type="GO" id="GO:0005634">
    <property type="term" value="C:nucleus"/>
    <property type="evidence" value="ECO:0007669"/>
    <property type="project" value="UniProtKB-SubCell"/>
</dbReference>
<dbReference type="PROSITE" id="PS00463">
    <property type="entry name" value="ZN2_CY6_FUNGAL_1"/>
    <property type="match status" value="1"/>
</dbReference>
<dbReference type="PROSITE" id="PS50048">
    <property type="entry name" value="ZN2_CY6_FUNGAL_2"/>
    <property type="match status" value="1"/>
</dbReference>
<dbReference type="EMBL" id="GL985062">
    <property type="protein sequence ID" value="EGR49473.1"/>
    <property type="molecule type" value="Genomic_DNA"/>
</dbReference>
<keyword evidence="2" id="KW-0479">Metal-binding</keyword>
<dbReference type="Pfam" id="PF04082">
    <property type="entry name" value="Fungal_trans"/>
    <property type="match status" value="1"/>
</dbReference>
<dbReference type="GO" id="GO:0000981">
    <property type="term" value="F:DNA-binding transcription factor activity, RNA polymerase II-specific"/>
    <property type="evidence" value="ECO:0007669"/>
    <property type="project" value="InterPro"/>
</dbReference>
<dbReference type="SUPFAM" id="SSF57701">
    <property type="entry name" value="Zn2/Cys6 DNA-binding domain"/>
    <property type="match status" value="1"/>
</dbReference>
<feature type="coiled-coil region" evidence="4">
    <location>
        <begin position="81"/>
        <end position="115"/>
    </location>
</feature>
<dbReference type="InterPro" id="IPR050613">
    <property type="entry name" value="Sec_Metabolite_Reg"/>
</dbReference>
<accession>G0RHC3</accession>
<dbReference type="RefSeq" id="XP_006964619.1">
    <property type="nucleotide sequence ID" value="XM_006964557.1"/>
</dbReference>
<dbReference type="CDD" id="cd12148">
    <property type="entry name" value="fungal_TF_MHR"/>
    <property type="match status" value="1"/>
</dbReference>
<organism evidence="8">
    <name type="scientific">Hypocrea jecorina (strain QM6a)</name>
    <name type="common">Trichoderma reesei</name>
    <dbReference type="NCBI Taxonomy" id="431241"/>
    <lineage>
        <taxon>Eukaryota</taxon>
        <taxon>Fungi</taxon>
        <taxon>Dikarya</taxon>
        <taxon>Ascomycota</taxon>
        <taxon>Pezizomycotina</taxon>
        <taxon>Sordariomycetes</taxon>
        <taxon>Hypocreomycetidae</taxon>
        <taxon>Hypocreales</taxon>
        <taxon>Hypocreaceae</taxon>
        <taxon>Trichoderma</taxon>
    </lineage>
</organism>
<dbReference type="InterPro" id="IPR007219">
    <property type="entry name" value="XnlR_reg_dom"/>
</dbReference>
<name>G0RHC3_HYPJQ</name>
<gene>
    <name evidence="7" type="ORF">TRIREDRAFT_106720</name>
</gene>
<protein>
    <submittedName>
        <fullName evidence="7">N-terminal binuclear Zn cluster-containing/DNA binding domain-containing protein</fullName>
    </submittedName>
</protein>
<dbReference type="PANTHER" id="PTHR31001:SF50">
    <property type="entry name" value="ZN(II)2CYS6 TRANSCRIPTION FACTOR (EUROFUNG)"/>
    <property type="match status" value="1"/>
</dbReference>
<evidence type="ECO:0000313" key="8">
    <source>
        <dbReference type="Proteomes" id="UP000008984"/>
    </source>
</evidence>
<dbReference type="Gene3D" id="4.10.240.10">
    <property type="entry name" value="Zn(2)-C6 fungal-type DNA-binding domain"/>
    <property type="match status" value="1"/>
</dbReference>
<evidence type="ECO:0000256" key="1">
    <source>
        <dbReference type="ARBA" id="ARBA00004123"/>
    </source>
</evidence>
<dbReference type="InterPro" id="IPR036864">
    <property type="entry name" value="Zn2-C6_fun-type_DNA-bd_sf"/>
</dbReference>
<dbReference type="OrthoDB" id="435881at2759"/>
<dbReference type="Pfam" id="PF00172">
    <property type="entry name" value="Zn_clus"/>
    <property type="match status" value="1"/>
</dbReference>
<dbReference type="SMART" id="SM00906">
    <property type="entry name" value="Fungal_trans"/>
    <property type="match status" value="1"/>
</dbReference>
<dbReference type="eggNOG" id="ENOG502SI80">
    <property type="taxonomic scope" value="Eukaryota"/>
</dbReference>
<evidence type="ECO:0000256" key="4">
    <source>
        <dbReference type="SAM" id="Coils"/>
    </source>
</evidence>
<dbReference type="CDD" id="cd00067">
    <property type="entry name" value="GAL4"/>
    <property type="match status" value="1"/>
</dbReference>
<dbReference type="SMART" id="SM00066">
    <property type="entry name" value="GAL4"/>
    <property type="match status" value="1"/>
</dbReference>
<evidence type="ECO:0000313" key="7">
    <source>
        <dbReference type="EMBL" id="EGR49473.1"/>
    </source>
</evidence>
<dbReference type="Proteomes" id="UP000008984">
    <property type="component" value="Unassembled WGS sequence"/>
</dbReference>
<feature type="domain" description="Zn(2)-C6 fungal-type" evidence="6">
    <location>
        <begin position="25"/>
        <end position="54"/>
    </location>
</feature>
<keyword evidence="8" id="KW-1185">Reference proteome</keyword>
<evidence type="ECO:0000259" key="6">
    <source>
        <dbReference type="PROSITE" id="PS50048"/>
    </source>
</evidence>
<proteinExistence type="predicted"/>
<keyword evidence="4" id="KW-0175">Coiled coil</keyword>
<keyword evidence="3" id="KW-0539">Nucleus</keyword>
<dbReference type="GeneID" id="18481335"/>
<evidence type="ECO:0000256" key="3">
    <source>
        <dbReference type="ARBA" id="ARBA00023242"/>
    </source>
</evidence>
<sequence>METEAPRNSAPMSGAGQGSVVSSWSCFNCRRRKARCNRQSPCAFCSKAGVECSYPFTGRMPTRQHNPAAASVVPVQARPSRKRSELQVQELLDRLRQLENVVDEMKAQEKNGTSRHIESGDAIAEEGESIPRAGADSAASGSNTTDSCSDLSHKLSKSFGSLHVCGGGTLYTSNGFCAALHDELRSVRHAFEASDVDDLNGLECNPSVHDDRPDSIPFPFAQNCSPDSILHPAPSLIPFLWKTYVENVDPFIKILHVPSMDNVIQQTKDNLDELSPGMRALLFSISLAAVVSMSDADVEKEFGNAKEDVLAHFVMGTETALSEAGILKSTDLCVAQASLIYLESAGHRYGMRTVWMMSGILVRAAMSVGLHRDGVAFPKMSCFQAEMRRRLWWHIYCFDARVSQCYAPEIMITNSMLDTKEPTNCNDADLDVNMEKDPVAREGFTDVSFTLMACELRRLYSHVLSLMSALLDTGERQQAAQHNALHRIEKARHWAKTTVLGDSERRRPIQPFMDFLFNMLLDQLRIIVRDTNIFKRWASTDDTNSREQSFFSALALLGDLRQWRNQYSTRHWGWILVNFQDWHPLGIALIHLQTQKWDPACEEAWTLAVQTLNAIPPAMMTQNPLRQSIVNLVTATRQHRERQIEEQRCQAEAPSSISKTSECSIPISSLADIWTSCVNEYPAPITEGLAAQRPATETAVTTIIHTATSNAIKDNTFEEVMNAEQLRSDACYPPWCFEMAGGMNSEEDHFQSLDSLPVDAKQGQSSREESVVARLDLSNGALWKAAS</sequence>
<dbReference type="KEGG" id="tre:TRIREDRAFT_106720"/>
<comment type="subcellular location">
    <subcellularLocation>
        <location evidence="1">Nucleus</location>
    </subcellularLocation>
</comment>
<dbReference type="VEuPathDB" id="FungiDB:TRIREDRAFT_106720"/>
<dbReference type="GO" id="GO:0003677">
    <property type="term" value="F:DNA binding"/>
    <property type="evidence" value="ECO:0007669"/>
    <property type="project" value="InterPro"/>
</dbReference>
<dbReference type="PANTHER" id="PTHR31001">
    <property type="entry name" value="UNCHARACTERIZED TRANSCRIPTIONAL REGULATORY PROTEIN"/>
    <property type="match status" value="1"/>
</dbReference>
<evidence type="ECO:0000256" key="2">
    <source>
        <dbReference type="ARBA" id="ARBA00022723"/>
    </source>
</evidence>